<comment type="caution">
    <text evidence="1">The sequence shown here is derived from an EMBL/GenBank/DDBJ whole genome shotgun (WGS) entry which is preliminary data.</text>
</comment>
<proteinExistence type="predicted"/>
<accession>A0A3M7RZH5</accession>
<protein>
    <submittedName>
        <fullName evidence="1">Uncharacterized protein</fullName>
    </submittedName>
</protein>
<organism evidence="1 2">
    <name type="scientific">Brachionus plicatilis</name>
    <name type="common">Marine rotifer</name>
    <name type="synonym">Brachionus muelleri</name>
    <dbReference type="NCBI Taxonomy" id="10195"/>
    <lineage>
        <taxon>Eukaryota</taxon>
        <taxon>Metazoa</taxon>
        <taxon>Spiralia</taxon>
        <taxon>Gnathifera</taxon>
        <taxon>Rotifera</taxon>
        <taxon>Eurotatoria</taxon>
        <taxon>Monogononta</taxon>
        <taxon>Pseudotrocha</taxon>
        <taxon>Ploima</taxon>
        <taxon>Brachionidae</taxon>
        <taxon>Brachionus</taxon>
    </lineage>
</organism>
<keyword evidence="2" id="KW-1185">Reference proteome</keyword>
<name>A0A3M7RZH5_BRAPC</name>
<dbReference type="Proteomes" id="UP000276133">
    <property type="component" value="Unassembled WGS sequence"/>
</dbReference>
<evidence type="ECO:0000313" key="1">
    <source>
        <dbReference type="EMBL" id="RNA28768.1"/>
    </source>
</evidence>
<evidence type="ECO:0000313" key="2">
    <source>
        <dbReference type="Proteomes" id="UP000276133"/>
    </source>
</evidence>
<sequence length="102" mass="12147">MKKIKILLHKPKILNKQINPMEFSQVLIWLKKIDFLKIELYFSAHAGPPSIKWKILLDLMLLDFKLILIQKLIKKTVHTRLYFNAALKEVLFNFINDKENSK</sequence>
<reference evidence="1 2" key="1">
    <citation type="journal article" date="2018" name="Sci. Rep.">
        <title>Genomic signatures of local adaptation to the degree of environmental predictability in rotifers.</title>
        <authorList>
            <person name="Franch-Gras L."/>
            <person name="Hahn C."/>
            <person name="Garcia-Roger E.M."/>
            <person name="Carmona M.J."/>
            <person name="Serra M."/>
            <person name="Gomez A."/>
        </authorList>
    </citation>
    <scope>NUCLEOTIDE SEQUENCE [LARGE SCALE GENOMIC DNA]</scope>
    <source>
        <strain evidence="1">HYR1</strain>
    </source>
</reference>
<dbReference type="EMBL" id="REGN01002344">
    <property type="protein sequence ID" value="RNA28768.1"/>
    <property type="molecule type" value="Genomic_DNA"/>
</dbReference>
<gene>
    <name evidence="1" type="ORF">BpHYR1_036054</name>
</gene>
<dbReference type="AlphaFoldDB" id="A0A3M7RZH5"/>